<gene>
    <name evidence="4" type="ORF">GCM10007966_01830</name>
</gene>
<dbReference type="SUPFAM" id="SSF55073">
    <property type="entry name" value="Nucleotide cyclase"/>
    <property type="match status" value="1"/>
</dbReference>
<name>A0A917JNB9_9GAMM</name>
<dbReference type="Pfam" id="PF00563">
    <property type="entry name" value="EAL"/>
    <property type="match status" value="1"/>
</dbReference>
<protein>
    <submittedName>
        <fullName evidence="4">GGDEF-domain containing protein</fullName>
    </submittedName>
</protein>
<keyword evidence="5" id="KW-1185">Reference proteome</keyword>
<dbReference type="PANTHER" id="PTHR44757">
    <property type="entry name" value="DIGUANYLATE CYCLASE DGCP"/>
    <property type="match status" value="1"/>
</dbReference>
<dbReference type="Proteomes" id="UP000630149">
    <property type="component" value="Unassembled WGS sequence"/>
</dbReference>
<feature type="domain" description="GGDEF" evidence="3">
    <location>
        <begin position="260"/>
        <end position="392"/>
    </location>
</feature>
<feature type="transmembrane region" description="Helical" evidence="1">
    <location>
        <begin position="6"/>
        <end position="23"/>
    </location>
</feature>
<dbReference type="CDD" id="cd01949">
    <property type="entry name" value="GGDEF"/>
    <property type="match status" value="1"/>
</dbReference>
<evidence type="ECO:0000256" key="1">
    <source>
        <dbReference type="SAM" id="Phobius"/>
    </source>
</evidence>
<reference evidence="4" key="1">
    <citation type="journal article" date="2014" name="Int. J. Syst. Evol. Microbiol.">
        <title>Complete genome sequence of Corynebacterium casei LMG S-19264T (=DSM 44701T), isolated from a smear-ripened cheese.</title>
        <authorList>
            <consortium name="US DOE Joint Genome Institute (JGI-PGF)"/>
            <person name="Walter F."/>
            <person name="Albersmeier A."/>
            <person name="Kalinowski J."/>
            <person name="Ruckert C."/>
        </authorList>
    </citation>
    <scope>NUCLEOTIDE SEQUENCE</scope>
    <source>
        <strain evidence="4">JCM 13919</strain>
    </source>
</reference>
<dbReference type="SMART" id="SM00052">
    <property type="entry name" value="EAL"/>
    <property type="match status" value="1"/>
</dbReference>
<comment type="caution">
    <text evidence="4">The sequence shown here is derived from an EMBL/GenBank/DDBJ whole genome shotgun (WGS) entry which is preliminary data.</text>
</comment>
<proteinExistence type="predicted"/>
<dbReference type="Gene3D" id="3.20.20.450">
    <property type="entry name" value="EAL domain"/>
    <property type="match status" value="1"/>
</dbReference>
<sequence>MAVHTAFGFVLIALSLISAIGYFSKVHKIKLAQAIPITVTIGIFLINGLLVLSIKEEALSNKVESNLANLLFFAGSIFSILFGLILFYAQKFNSLSRKEKELSTLLHETLEATEDGILATSKKGKILIYNQRFLTMWNVSEAQCKELNLYQLIDYLADKLNNPQSFKENIYADFANHHNHHESIASLKVDGFYQVSARHQLSNDQIVGYVLTFTDITQSKKLEQEIIHHKSHDALTGLANKMALIHGIQILVRHALVREKLVSVFLLDIGRFARINDTYGQTVGDLLLKNIALRITQEVPDAELIGRLVSDVFVVVFIVNNTNELETKANQLIALFTKPFYCQNTKLILTCSLGASLAPYDSKNPEELLRLADIALLQSKKIGANHYMRYKPQYGEYVKHLLQIENELHTALKNEEFVLYYQPIIELSTFKIIGVEALLRWYNPRLGLLLPDQFLEVANEVGLISDIGDWVLNRACSQIRSWENQGLEPIKLNVNVSSAQFKNCRIVGNVMSVLNKTQIHPHQLQIELLEQTLIDKSNEVVYCLSALQKKGVDVALDDFGTGYSNVNYLKNFPVDCIKIARPFIADIEKNFENKNLIISMIQMAESHHITTVAEGIETKEQLDFLREQHCQFGQGYYFSKPMTAEECFKFLSMKIYRPPT</sequence>
<dbReference type="NCBIfam" id="TIGR00254">
    <property type="entry name" value="GGDEF"/>
    <property type="match status" value="1"/>
</dbReference>
<dbReference type="PROSITE" id="PS50883">
    <property type="entry name" value="EAL"/>
    <property type="match status" value="1"/>
</dbReference>
<dbReference type="Gene3D" id="3.30.450.20">
    <property type="entry name" value="PAS domain"/>
    <property type="match status" value="1"/>
</dbReference>
<dbReference type="SUPFAM" id="SSF55785">
    <property type="entry name" value="PYP-like sensor domain (PAS domain)"/>
    <property type="match status" value="1"/>
</dbReference>
<dbReference type="InterPro" id="IPR001633">
    <property type="entry name" value="EAL_dom"/>
</dbReference>
<dbReference type="CDD" id="cd01948">
    <property type="entry name" value="EAL"/>
    <property type="match status" value="1"/>
</dbReference>
<evidence type="ECO:0000313" key="4">
    <source>
        <dbReference type="EMBL" id="GGI76743.1"/>
    </source>
</evidence>
<organism evidence="4 5">
    <name type="scientific">Legionella impletisoli</name>
    <dbReference type="NCBI Taxonomy" id="343510"/>
    <lineage>
        <taxon>Bacteria</taxon>
        <taxon>Pseudomonadati</taxon>
        <taxon>Pseudomonadota</taxon>
        <taxon>Gammaproteobacteria</taxon>
        <taxon>Legionellales</taxon>
        <taxon>Legionellaceae</taxon>
        <taxon>Legionella</taxon>
    </lineage>
</organism>
<feature type="domain" description="EAL" evidence="2">
    <location>
        <begin position="401"/>
        <end position="655"/>
    </location>
</feature>
<keyword evidence="1" id="KW-1133">Transmembrane helix</keyword>
<dbReference type="AlphaFoldDB" id="A0A917JNB9"/>
<evidence type="ECO:0000259" key="3">
    <source>
        <dbReference type="PROSITE" id="PS50887"/>
    </source>
</evidence>
<feature type="transmembrane region" description="Helical" evidence="1">
    <location>
        <begin position="35"/>
        <end position="54"/>
    </location>
</feature>
<dbReference type="InterPro" id="IPR043128">
    <property type="entry name" value="Rev_trsase/Diguanyl_cyclase"/>
</dbReference>
<accession>A0A917JNB9</accession>
<dbReference type="Pfam" id="PF12860">
    <property type="entry name" value="PAS_7"/>
    <property type="match status" value="1"/>
</dbReference>
<dbReference type="SUPFAM" id="SSF141868">
    <property type="entry name" value="EAL domain-like"/>
    <property type="match status" value="1"/>
</dbReference>
<dbReference type="EMBL" id="BMOB01000001">
    <property type="protein sequence ID" value="GGI76743.1"/>
    <property type="molecule type" value="Genomic_DNA"/>
</dbReference>
<dbReference type="Gene3D" id="3.30.70.270">
    <property type="match status" value="1"/>
</dbReference>
<evidence type="ECO:0000259" key="2">
    <source>
        <dbReference type="PROSITE" id="PS50883"/>
    </source>
</evidence>
<keyword evidence="1" id="KW-0472">Membrane</keyword>
<evidence type="ECO:0000313" key="5">
    <source>
        <dbReference type="Proteomes" id="UP000630149"/>
    </source>
</evidence>
<dbReference type="InterPro" id="IPR035919">
    <property type="entry name" value="EAL_sf"/>
</dbReference>
<dbReference type="PANTHER" id="PTHR44757:SF2">
    <property type="entry name" value="BIOFILM ARCHITECTURE MAINTENANCE PROTEIN MBAA"/>
    <property type="match status" value="1"/>
</dbReference>
<dbReference type="PROSITE" id="PS50887">
    <property type="entry name" value="GGDEF"/>
    <property type="match status" value="1"/>
</dbReference>
<reference evidence="4" key="2">
    <citation type="submission" date="2020-09" db="EMBL/GenBank/DDBJ databases">
        <authorList>
            <person name="Sun Q."/>
            <person name="Ohkuma M."/>
        </authorList>
    </citation>
    <scope>NUCLEOTIDE SEQUENCE</scope>
    <source>
        <strain evidence="4">JCM 13919</strain>
    </source>
</reference>
<dbReference type="InterPro" id="IPR052155">
    <property type="entry name" value="Biofilm_reg_signaling"/>
</dbReference>
<dbReference type="InterPro" id="IPR000160">
    <property type="entry name" value="GGDEF_dom"/>
</dbReference>
<dbReference type="Pfam" id="PF00990">
    <property type="entry name" value="GGDEF"/>
    <property type="match status" value="1"/>
</dbReference>
<dbReference type="InterPro" id="IPR035965">
    <property type="entry name" value="PAS-like_dom_sf"/>
</dbReference>
<feature type="transmembrane region" description="Helical" evidence="1">
    <location>
        <begin position="66"/>
        <end position="89"/>
    </location>
</feature>
<keyword evidence="1" id="KW-0812">Transmembrane</keyword>
<dbReference type="SMART" id="SM00267">
    <property type="entry name" value="GGDEF"/>
    <property type="match status" value="1"/>
</dbReference>
<dbReference type="InterPro" id="IPR029787">
    <property type="entry name" value="Nucleotide_cyclase"/>
</dbReference>